<feature type="transmembrane region" description="Helical" evidence="10">
    <location>
        <begin position="209"/>
        <end position="229"/>
    </location>
</feature>
<feature type="domain" description="Cytochrome c-type biogenesis protein CcmF C-terminal" evidence="12">
    <location>
        <begin position="315"/>
        <end position="631"/>
    </location>
</feature>
<evidence type="ECO:0000256" key="7">
    <source>
        <dbReference type="ARBA" id="ARBA00022989"/>
    </source>
</evidence>
<dbReference type="InterPro" id="IPR003568">
    <property type="entry name" value="Cyt_c_biogenesis_CcmF"/>
</dbReference>
<evidence type="ECO:0000259" key="12">
    <source>
        <dbReference type="Pfam" id="PF16327"/>
    </source>
</evidence>
<comment type="function">
    <text evidence="9">Required for the biogenesis of c-type cytochromes. Possible subunit of a heme lyase.</text>
</comment>
<keyword evidence="6" id="KW-0201">Cytochrome c-type biogenesis</keyword>
<reference evidence="13" key="1">
    <citation type="submission" date="2022-08" db="EMBL/GenBank/DDBJ databases">
        <authorList>
            <person name="Dzunkova M."/>
            <person name="La Clair J."/>
            <person name="Tyml T."/>
            <person name="Doud D."/>
            <person name="Schulz F."/>
            <person name="Piquer S."/>
            <person name="Porcel Sanchis D."/>
            <person name="Osborn A."/>
            <person name="Robinson D."/>
            <person name="Louie K.B."/>
            <person name="Bowen B.P."/>
            <person name="Bowers R."/>
            <person name="Lee J."/>
            <person name="Arnau Llombart V."/>
            <person name="Diaz Villanueva W."/>
            <person name="Gosliner T."/>
            <person name="Northen T."/>
            <person name="Cheng J.-F."/>
            <person name="Burkart M.D."/>
            <person name="Woyke T."/>
        </authorList>
    </citation>
    <scope>NUCLEOTIDE SEQUENCE</scope>
    <source>
        <strain evidence="13">Df01</strain>
    </source>
</reference>
<dbReference type="InterPro" id="IPR003567">
    <property type="entry name" value="Cyt_c_biogenesis"/>
</dbReference>
<sequence>MIAELAQVALALALLLALLQAVIPLAGAWRQRVTWMAAADNFALAQCFFVALAFALLMFLFEKNDFSVLYVAQNSNTALPLAYRLSAVWGGHEGSLLLWLLMLSGWTAAVTVFGRRMPLTIRAQIIGVLGLINVGFLLFMLFTSNPFTRLFPIPDEGRDLNPLLQDIGLIIHPPMLYMGYVGFSVAFAFAIAALLSGRMDSAWARWARPWTLAAWGFLTIGIMLGSWWAYYELGWGGWWFWDPVENASFMPWLAGTALLHSLAATEARGVFKPWTALLAILTFSLCLLGAFLVRSGVLTSVHAFATDPERGLFILLLLVLTVGGSLSLYAWRAPRLAGAGRFALVSRETGILLNNIFLVVAAFSVLLGTIYPILLDALGVGKISVGPPYFNLIFVPLAVVPAALATVGSICRWKSDTASRLAGKLFSPLLTAIIVGVLLPLFFDGGYQWTAVPGLVLAGWILLGVLRGVVDRLRAGGGVNGGFWGMSVAHAGVAVFIVGVTLVSVYSQEKDVRLAIGEPQLLGSHIFELEHIGSEEGGNYRAIVGQVRVRKGDATVALLRPEKRTYHASPDNTMTEAGIAVGWSGDWYVSLGEPLGDGAWSARLQFKSFVRFIWGGALLIALGAAIAAADRRYRRRRVT</sequence>
<feature type="transmembrane region" description="Helical" evidence="10">
    <location>
        <begin position="425"/>
        <end position="443"/>
    </location>
</feature>
<evidence type="ECO:0000313" key="13">
    <source>
        <dbReference type="EMBL" id="MDM5147449.1"/>
    </source>
</evidence>
<keyword evidence="7 10" id="KW-1133">Transmembrane helix</keyword>
<dbReference type="Pfam" id="PF16327">
    <property type="entry name" value="CcmF_C"/>
    <property type="match status" value="1"/>
</dbReference>
<accession>A0ABT7QL64</accession>
<evidence type="ECO:0000256" key="8">
    <source>
        <dbReference type="ARBA" id="ARBA00023136"/>
    </source>
</evidence>
<keyword evidence="5 10" id="KW-0812">Transmembrane</keyword>
<keyword evidence="4" id="KW-0997">Cell inner membrane</keyword>
<evidence type="ECO:0000256" key="6">
    <source>
        <dbReference type="ARBA" id="ARBA00022748"/>
    </source>
</evidence>
<evidence type="ECO:0000313" key="14">
    <source>
        <dbReference type="Proteomes" id="UP001168167"/>
    </source>
</evidence>
<dbReference type="GO" id="GO:0016829">
    <property type="term" value="F:lyase activity"/>
    <property type="evidence" value="ECO:0007669"/>
    <property type="project" value="UniProtKB-KW"/>
</dbReference>
<keyword evidence="3" id="KW-1003">Cell membrane</keyword>
<feature type="transmembrane region" description="Helical" evidence="10">
    <location>
        <begin position="609"/>
        <end position="629"/>
    </location>
</feature>
<dbReference type="PANTHER" id="PTHR43653:SF1">
    <property type="entry name" value="CYTOCHROME C-TYPE BIOGENESIS PROTEIN CCMF"/>
    <property type="match status" value="1"/>
</dbReference>
<feature type="transmembrane region" description="Helical" evidence="10">
    <location>
        <begin position="96"/>
        <end position="113"/>
    </location>
</feature>
<feature type="transmembrane region" description="Helical" evidence="10">
    <location>
        <begin position="38"/>
        <end position="61"/>
    </location>
</feature>
<protein>
    <submittedName>
        <fullName evidence="13">Heme lyase CcmF/NrfE family subunit</fullName>
    </submittedName>
</protein>
<comment type="subcellular location">
    <subcellularLocation>
        <location evidence="1">Cell inner membrane</location>
        <topology evidence="1">Multi-pass membrane protein</topology>
    </subcellularLocation>
</comment>
<dbReference type="Pfam" id="PF01578">
    <property type="entry name" value="Cytochrom_C_asm"/>
    <property type="match status" value="1"/>
</dbReference>
<keyword evidence="13" id="KW-0456">Lyase</keyword>
<feature type="transmembrane region" description="Helical" evidence="10">
    <location>
        <begin position="274"/>
        <end position="292"/>
    </location>
</feature>
<evidence type="ECO:0000256" key="3">
    <source>
        <dbReference type="ARBA" id="ARBA00022475"/>
    </source>
</evidence>
<feature type="transmembrane region" description="Helical" evidence="10">
    <location>
        <begin position="177"/>
        <end position="197"/>
    </location>
</feature>
<feature type="transmembrane region" description="Helical" evidence="10">
    <location>
        <begin position="125"/>
        <end position="142"/>
    </location>
</feature>
<feature type="transmembrane region" description="Helical" evidence="10">
    <location>
        <begin position="249"/>
        <end position="267"/>
    </location>
</feature>
<keyword evidence="8 10" id="KW-0472">Membrane</keyword>
<evidence type="ECO:0000259" key="11">
    <source>
        <dbReference type="Pfam" id="PF01578"/>
    </source>
</evidence>
<comment type="similarity">
    <text evidence="2">Belongs to the CcmF/CycK/Ccl1/NrfE/CcsA family.</text>
</comment>
<dbReference type="EMBL" id="JANQAO010000002">
    <property type="protein sequence ID" value="MDM5147449.1"/>
    <property type="molecule type" value="Genomic_DNA"/>
</dbReference>
<feature type="domain" description="Cytochrome c assembly protein" evidence="11">
    <location>
        <begin position="89"/>
        <end position="295"/>
    </location>
</feature>
<proteinExistence type="inferred from homology"/>
<dbReference type="Proteomes" id="UP001168167">
    <property type="component" value="Unassembled WGS sequence"/>
</dbReference>
<name>A0ABT7QL64_9GAMM</name>
<evidence type="ECO:0000256" key="2">
    <source>
        <dbReference type="ARBA" id="ARBA00009186"/>
    </source>
</evidence>
<comment type="caution">
    <text evidence="13">The sequence shown here is derived from an EMBL/GenBank/DDBJ whole genome shotgun (WGS) entry which is preliminary data.</text>
</comment>
<dbReference type="PRINTS" id="PR01410">
    <property type="entry name" value="CCBIOGENESIS"/>
</dbReference>
<dbReference type="PANTHER" id="PTHR43653">
    <property type="entry name" value="CYTOCHROME C ASSEMBLY PROTEIN-RELATED"/>
    <property type="match status" value="1"/>
</dbReference>
<dbReference type="PRINTS" id="PR01411">
    <property type="entry name" value="CCMFBIOGNSIS"/>
</dbReference>
<feature type="transmembrane region" description="Helical" evidence="10">
    <location>
        <begin position="449"/>
        <end position="470"/>
    </location>
</feature>
<dbReference type="NCBIfam" id="NF007691">
    <property type="entry name" value="PRK10369.1"/>
    <property type="match status" value="1"/>
</dbReference>
<organism evidence="13 14">
    <name type="scientific">Candidatus Doriopsillibacter californiensis</name>
    <dbReference type="NCBI Taxonomy" id="2970740"/>
    <lineage>
        <taxon>Bacteria</taxon>
        <taxon>Pseudomonadati</taxon>
        <taxon>Pseudomonadota</taxon>
        <taxon>Gammaproteobacteria</taxon>
        <taxon>Candidatus Tethybacterales</taxon>
        <taxon>Candidatus Persebacteraceae</taxon>
        <taxon>Candidatus Doriopsillibacter</taxon>
    </lineage>
</organism>
<feature type="transmembrane region" description="Helical" evidence="10">
    <location>
        <begin position="352"/>
        <end position="373"/>
    </location>
</feature>
<evidence type="ECO:0000256" key="10">
    <source>
        <dbReference type="SAM" id="Phobius"/>
    </source>
</evidence>
<feature type="transmembrane region" description="Helical" evidence="10">
    <location>
        <begin position="393"/>
        <end position="413"/>
    </location>
</feature>
<evidence type="ECO:0000256" key="5">
    <source>
        <dbReference type="ARBA" id="ARBA00022692"/>
    </source>
</evidence>
<evidence type="ECO:0000256" key="9">
    <source>
        <dbReference type="ARBA" id="ARBA00037230"/>
    </source>
</evidence>
<dbReference type="InterPro" id="IPR002541">
    <property type="entry name" value="Cyt_c_assembly"/>
</dbReference>
<feature type="transmembrane region" description="Helical" evidence="10">
    <location>
        <begin position="312"/>
        <end position="331"/>
    </location>
</feature>
<feature type="transmembrane region" description="Helical" evidence="10">
    <location>
        <begin position="482"/>
        <end position="506"/>
    </location>
</feature>
<gene>
    <name evidence="13" type="ORF">NQX30_03570</name>
</gene>
<evidence type="ECO:0000256" key="4">
    <source>
        <dbReference type="ARBA" id="ARBA00022519"/>
    </source>
</evidence>
<keyword evidence="14" id="KW-1185">Reference proteome</keyword>
<reference evidence="13" key="2">
    <citation type="journal article" date="2023" name="Microbiome">
        <title>Synthase-selected sorting approach identifies a beta-lactone synthase in a nudibranch symbiotic bacterium.</title>
        <authorList>
            <person name="Dzunkova M."/>
            <person name="La Clair J.J."/>
            <person name="Tyml T."/>
            <person name="Doud D."/>
            <person name="Schulz F."/>
            <person name="Piquer-Esteban S."/>
            <person name="Porcel Sanchis D."/>
            <person name="Osborn A."/>
            <person name="Robinson D."/>
            <person name="Louie K.B."/>
            <person name="Bowen B.P."/>
            <person name="Bowers R.M."/>
            <person name="Lee J."/>
            <person name="Arnau V."/>
            <person name="Diaz-Villanueva W."/>
            <person name="Stepanauskas R."/>
            <person name="Gosliner T."/>
            <person name="Date S.V."/>
            <person name="Northen T.R."/>
            <person name="Cheng J.F."/>
            <person name="Burkart M.D."/>
            <person name="Woyke T."/>
        </authorList>
    </citation>
    <scope>NUCLEOTIDE SEQUENCE</scope>
    <source>
        <strain evidence="13">Df01</strain>
    </source>
</reference>
<dbReference type="InterPro" id="IPR032523">
    <property type="entry name" value="CcmF_C"/>
</dbReference>
<dbReference type="NCBIfam" id="TIGR00353">
    <property type="entry name" value="nrfE"/>
    <property type="match status" value="1"/>
</dbReference>
<evidence type="ECO:0000256" key="1">
    <source>
        <dbReference type="ARBA" id="ARBA00004429"/>
    </source>
</evidence>